<gene>
    <name evidence="3" type="ORF">PHYPSEUDO_010278</name>
</gene>
<evidence type="ECO:0000313" key="4">
    <source>
        <dbReference type="Proteomes" id="UP000694044"/>
    </source>
</evidence>
<keyword evidence="4" id="KW-1185">Reference proteome</keyword>
<evidence type="ECO:0000256" key="2">
    <source>
        <dbReference type="SAM" id="Phobius"/>
    </source>
</evidence>
<dbReference type="Proteomes" id="UP000694044">
    <property type="component" value="Unassembled WGS sequence"/>
</dbReference>
<dbReference type="EMBL" id="JAGDFM010000436">
    <property type="protein sequence ID" value="KAG7378290.1"/>
    <property type="molecule type" value="Genomic_DNA"/>
</dbReference>
<sequence>MGADAQPCADSFAFVTSSPRVVHQPPTHRVLVVISVRRDCCSWTCEASARVAYFTAPTSTSVQPARAGVDFVESRGAVLFEAGQQRAQLAVEVLPARSPEWKESRAFAVILQAPANASTTVRASSEIIVEPTPAPAPTVSASHTVVGILAVAGLAVLAACWLRVRRCRRGRAFQYKVLLLPRRDSGASEDSRESVAPCGGSLVKKREVRRPARRASSFRNWRAVTERRKSDGSDHVVPEVEGVHKGAIGTALDERENTSEDADGDNDPERDLRKHLASIQSTSPRR</sequence>
<keyword evidence="2" id="KW-1133">Transmembrane helix</keyword>
<keyword evidence="2" id="KW-0472">Membrane</keyword>
<feature type="transmembrane region" description="Helical" evidence="2">
    <location>
        <begin position="145"/>
        <end position="164"/>
    </location>
</feature>
<proteinExistence type="predicted"/>
<dbReference type="OrthoDB" id="127452at2759"/>
<feature type="compositionally biased region" description="Basic and acidic residues" evidence="1">
    <location>
        <begin position="224"/>
        <end position="244"/>
    </location>
</feature>
<evidence type="ECO:0000256" key="1">
    <source>
        <dbReference type="SAM" id="MobiDB-lite"/>
    </source>
</evidence>
<dbReference type="AlphaFoldDB" id="A0A8T1VDF3"/>
<comment type="caution">
    <text evidence="3">The sequence shown here is derived from an EMBL/GenBank/DDBJ whole genome shotgun (WGS) entry which is preliminary data.</text>
</comment>
<evidence type="ECO:0008006" key="5">
    <source>
        <dbReference type="Google" id="ProtNLM"/>
    </source>
</evidence>
<evidence type="ECO:0000313" key="3">
    <source>
        <dbReference type="EMBL" id="KAG7378290.1"/>
    </source>
</evidence>
<protein>
    <recommendedName>
        <fullName evidence="5">Calx-beta domain-containing protein</fullName>
    </recommendedName>
</protein>
<reference evidence="3" key="1">
    <citation type="submission" date="2021-02" db="EMBL/GenBank/DDBJ databases">
        <authorList>
            <person name="Palmer J.M."/>
        </authorList>
    </citation>
    <scope>NUCLEOTIDE SEQUENCE</scope>
    <source>
        <strain evidence="3">SCRP734</strain>
    </source>
</reference>
<feature type="region of interest" description="Disordered" evidence="1">
    <location>
        <begin position="224"/>
        <end position="286"/>
    </location>
</feature>
<organism evidence="3 4">
    <name type="scientific">Phytophthora pseudosyringae</name>
    <dbReference type="NCBI Taxonomy" id="221518"/>
    <lineage>
        <taxon>Eukaryota</taxon>
        <taxon>Sar</taxon>
        <taxon>Stramenopiles</taxon>
        <taxon>Oomycota</taxon>
        <taxon>Peronosporomycetes</taxon>
        <taxon>Peronosporales</taxon>
        <taxon>Peronosporaceae</taxon>
        <taxon>Phytophthora</taxon>
    </lineage>
</organism>
<accession>A0A8T1VDF3</accession>
<keyword evidence="2" id="KW-0812">Transmembrane</keyword>
<name>A0A8T1VDF3_9STRA</name>